<comment type="similarity">
    <text evidence="2 7">Belongs to the zinc-containing alcohol dehydrogenase family.</text>
</comment>
<dbReference type="PANTHER" id="PTHR42940:SF7">
    <property type="entry name" value="ALCOHOL DEHYDROGENASE-LIKE N-TERMINAL DOMAIN-CONTAINING PROTEIN"/>
    <property type="match status" value="1"/>
</dbReference>
<dbReference type="InterPro" id="IPR002328">
    <property type="entry name" value="ADH_Zn_CS"/>
</dbReference>
<dbReference type="SUPFAM" id="SSF50129">
    <property type="entry name" value="GroES-like"/>
    <property type="match status" value="1"/>
</dbReference>
<dbReference type="Gene3D" id="3.40.50.720">
    <property type="entry name" value="NAD(P)-binding Rossmann-like Domain"/>
    <property type="match status" value="1"/>
</dbReference>
<evidence type="ECO:0000256" key="6">
    <source>
        <dbReference type="ARBA" id="ARBA00023002"/>
    </source>
</evidence>
<dbReference type="InterPro" id="IPR013154">
    <property type="entry name" value="ADH-like_N"/>
</dbReference>
<evidence type="ECO:0000256" key="1">
    <source>
        <dbReference type="ARBA" id="ARBA00001947"/>
    </source>
</evidence>
<dbReference type="Pfam" id="PF00107">
    <property type="entry name" value="ADH_zinc_N"/>
    <property type="match status" value="1"/>
</dbReference>
<dbReference type="InterPro" id="IPR011032">
    <property type="entry name" value="GroES-like_sf"/>
</dbReference>
<evidence type="ECO:0000259" key="8">
    <source>
        <dbReference type="SMART" id="SM00829"/>
    </source>
</evidence>
<dbReference type="InterPro" id="IPR020843">
    <property type="entry name" value="ER"/>
</dbReference>
<evidence type="ECO:0000256" key="4">
    <source>
        <dbReference type="ARBA" id="ARBA00022723"/>
    </source>
</evidence>
<dbReference type="Pfam" id="PF08240">
    <property type="entry name" value="ADH_N"/>
    <property type="match status" value="1"/>
</dbReference>
<dbReference type="PANTHER" id="PTHR42940">
    <property type="entry name" value="ALCOHOL DEHYDROGENASE 1-RELATED"/>
    <property type="match status" value="1"/>
</dbReference>
<comment type="caution">
    <text evidence="9">The sequence shown here is derived from an EMBL/GenBank/DDBJ whole genome shotgun (WGS) entry which is preliminary data.</text>
</comment>
<reference evidence="9 10" key="1">
    <citation type="submission" date="2024-09" db="EMBL/GenBank/DDBJ databases">
        <authorList>
            <person name="Sun Q."/>
            <person name="Mori K."/>
        </authorList>
    </citation>
    <scope>NUCLEOTIDE SEQUENCE [LARGE SCALE GENOMIC DNA]</scope>
    <source>
        <strain evidence="9 10">JCM 11201</strain>
    </source>
</reference>
<dbReference type="CDD" id="cd08296">
    <property type="entry name" value="CAD_like"/>
    <property type="match status" value="1"/>
</dbReference>
<dbReference type="EC" id="1.1.1.1" evidence="3"/>
<organism evidence="9 10">
    <name type="scientific">Ectobacillus funiculus</name>
    <dbReference type="NCBI Taxonomy" id="137993"/>
    <lineage>
        <taxon>Bacteria</taxon>
        <taxon>Bacillati</taxon>
        <taxon>Bacillota</taxon>
        <taxon>Bacilli</taxon>
        <taxon>Bacillales</taxon>
        <taxon>Bacillaceae</taxon>
        <taxon>Ectobacillus</taxon>
    </lineage>
</organism>
<name>A0ABV5WIU1_9BACI</name>
<dbReference type="PROSITE" id="PS00059">
    <property type="entry name" value="ADH_ZINC"/>
    <property type="match status" value="1"/>
</dbReference>
<evidence type="ECO:0000313" key="9">
    <source>
        <dbReference type="EMBL" id="MFB9760533.1"/>
    </source>
</evidence>
<accession>A0ABV5WIU1</accession>
<protein>
    <recommendedName>
        <fullName evidence="3">alcohol dehydrogenase</fullName>
        <ecNumber evidence="3">1.1.1.1</ecNumber>
    </recommendedName>
</protein>
<evidence type="ECO:0000256" key="2">
    <source>
        <dbReference type="ARBA" id="ARBA00008072"/>
    </source>
</evidence>
<dbReference type="Gene3D" id="3.90.180.10">
    <property type="entry name" value="Medium-chain alcohol dehydrogenases, catalytic domain"/>
    <property type="match status" value="1"/>
</dbReference>
<proteinExistence type="inferred from homology"/>
<evidence type="ECO:0000313" key="10">
    <source>
        <dbReference type="Proteomes" id="UP001589609"/>
    </source>
</evidence>
<comment type="cofactor">
    <cofactor evidence="1 7">
        <name>Zn(2+)</name>
        <dbReference type="ChEBI" id="CHEBI:29105"/>
    </cofactor>
</comment>
<keyword evidence="4 7" id="KW-0479">Metal-binding</keyword>
<dbReference type="SUPFAM" id="SSF51735">
    <property type="entry name" value="NAD(P)-binding Rossmann-fold domains"/>
    <property type="match status" value="1"/>
</dbReference>
<sequence length="339" mass="36350">MAVLMKAAQISTAGGKFELVNREIPEPGRGQVRIKVEACGVCHSDELVKEGLIPGIQYPRIPGHEVAGYIDKVGEEVTTWRADQRVGVGWHGGHCFTCNACREGDFANCVNRQTCGISYDGGYAEYMVAPQEALALIPNELSSIEAAPLLCAGVTTYNALRNSGARGGDVVAIQGMGGLGHLGVQFANKLGFKTVALSRGKEKEQLVRQLGAHVYINTEISNVTEELNKLGGARVILATAPNSKAISALVDGLSQNGKLLIAAASGEPIEVSPLQLLLYRRSVEGWYSGHAKDSEDTLNFSALTGVRPSIETFSLERVNEAYEYMISGQARFRAVLKMV</sequence>
<evidence type="ECO:0000256" key="7">
    <source>
        <dbReference type="RuleBase" id="RU361277"/>
    </source>
</evidence>
<dbReference type="EMBL" id="JBHMAF010000153">
    <property type="protein sequence ID" value="MFB9760533.1"/>
    <property type="molecule type" value="Genomic_DNA"/>
</dbReference>
<keyword evidence="10" id="KW-1185">Reference proteome</keyword>
<dbReference type="SMART" id="SM00829">
    <property type="entry name" value="PKS_ER"/>
    <property type="match status" value="1"/>
</dbReference>
<dbReference type="Proteomes" id="UP001589609">
    <property type="component" value="Unassembled WGS sequence"/>
</dbReference>
<dbReference type="InterPro" id="IPR036291">
    <property type="entry name" value="NAD(P)-bd_dom_sf"/>
</dbReference>
<gene>
    <name evidence="9" type="ORF">ACFFMS_19640</name>
</gene>
<feature type="domain" description="Enoyl reductase (ER)" evidence="8">
    <location>
        <begin position="14"/>
        <end position="336"/>
    </location>
</feature>
<evidence type="ECO:0000256" key="5">
    <source>
        <dbReference type="ARBA" id="ARBA00022833"/>
    </source>
</evidence>
<keyword evidence="6" id="KW-0560">Oxidoreductase</keyword>
<dbReference type="RefSeq" id="WP_379950845.1">
    <property type="nucleotide sequence ID" value="NZ_JBHMAF010000153.1"/>
</dbReference>
<evidence type="ECO:0000256" key="3">
    <source>
        <dbReference type="ARBA" id="ARBA00013190"/>
    </source>
</evidence>
<dbReference type="InterPro" id="IPR013149">
    <property type="entry name" value="ADH-like_C"/>
</dbReference>
<keyword evidence="5 7" id="KW-0862">Zinc</keyword>